<dbReference type="GO" id="GO:0006879">
    <property type="term" value="P:intracellular iron ion homeostasis"/>
    <property type="evidence" value="ECO:0007669"/>
    <property type="project" value="TreeGrafter"/>
</dbReference>
<reference evidence="5" key="2">
    <citation type="submission" date="2022-01" db="EMBL/GenBank/DDBJ databases">
        <authorList>
            <person name="Hirooka S."/>
            <person name="Miyagishima S.Y."/>
        </authorList>
    </citation>
    <scope>NUCLEOTIDE SEQUENCE</scope>
    <source>
        <strain evidence="5">NBRC 102759</strain>
    </source>
</reference>
<comment type="caution">
    <text evidence="5">The sequence shown here is derived from an EMBL/GenBank/DDBJ whole genome shotgun (WGS) entry which is preliminary data.</text>
</comment>
<keyword evidence="2" id="KW-0410">Iron transport</keyword>
<dbReference type="InterPro" id="IPR020895">
    <property type="entry name" value="Frataxin_CS"/>
</dbReference>
<dbReference type="GO" id="GO:0016226">
    <property type="term" value="P:iron-sulfur cluster assembly"/>
    <property type="evidence" value="ECO:0007669"/>
    <property type="project" value="InterPro"/>
</dbReference>
<dbReference type="PROSITE" id="PS50810">
    <property type="entry name" value="FRATAXIN_2"/>
    <property type="match status" value="1"/>
</dbReference>
<evidence type="ECO:0000256" key="2">
    <source>
        <dbReference type="ARBA" id="ARBA00022496"/>
    </source>
</evidence>
<evidence type="ECO:0000313" key="5">
    <source>
        <dbReference type="EMBL" id="GJQ11920.1"/>
    </source>
</evidence>
<comment type="similarity">
    <text evidence="1">Belongs to the frataxin family.</text>
</comment>
<dbReference type="PANTHER" id="PTHR16821:SF2">
    <property type="entry name" value="FRATAXIN, MITOCHONDRIAL"/>
    <property type="match status" value="1"/>
</dbReference>
<dbReference type="GO" id="GO:0051537">
    <property type="term" value="F:2 iron, 2 sulfur cluster binding"/>
    <property type="evidence" value="ECO:0007669"/>
    <property type="project" value="TreeGrafter"/>
</dbReference>
<dbReference type="PANTHER" id="PTHR16821">
    <property type="entry name" value="FRATAXIN"/>
    <property type="match status" value="1"/>
</dbReference>
<keyword evidence="2" id="KW-0813">Transport</keyword>
<evidence type="ECO:0000256" key="3">
    <source>
        <dbReference type="ARBA" id="ARBA00023004"/>
    </source>
</evidence>
<dbReference type="GO" id="GO:0034986">
    <property type="term" value="F:iron chaperone activity"/>
    <property type="evidence" value="ECO:0007669"/>
    <property type="project" value="TreeGrafter"/>
</dbReference>
<reference evidence="5" key="1">
    <citation type="journal article" date="2022" name="Proc. Natl. Acad. Sci. U.S.A.">
        <title>Life cycle and functional genomics of the unicellular red alga Galdieria for elucidating algal and plant evolution and industrial use.</title>
        <authorList>
            <person name="Hirooka S."/>
            <person name="Itabashi T."/>
            <person name="Ichinose T.M."/>
            <person name="Onuma R."/>
            <person name="Fujiwara T."/>
            <person name="Yamashita S."/>
            <person name="Jong L.W."/>
            <person name="Tomita R."/>
            <person name="Iwane A.H."/>
            <person name="Miyagishima S.Y."/>
        </authorList>
    </citation>
    <scope>NUCLEOTIDE SEQUENCE</scope>
    <source>
        <strain evidence="5">NBRC 102759</strain>
    </source>
</reference>
<proteinExistence type="inferred from homology"/>
<evidence type="ECO:0008006" key="7">
    <source>
        <dbReference type="Google" id="ProtNLM"/>
    </source>
</evidence>
<name>A0A9C7UQS3_9RHOD</name>
<dbReference type="SMART" id="SM01219">
    <property type="entry name" value="Frataxin_Cyay"/>
    <property type="match status" value="1"/>
</dbReference>
<dbReference type="GO" id="GO:0008198">
    <property type="term" value="F:ferrous iron binding"/>
    <property type="evidence" value="ECO:0007669"/>
    <property type="project" value="TreeGrafter"/>
</dbReference>
<gene>
    <name evidence="4" type="ORF">GpartN1_g1291.t1</name>
    <name evidence="5" type="ORF">GpartN1_g3711.t1</name>
</gene>
<dbReference type="GO" id="GO:0005739">
    <property type="term" value="C:mitochondrion"/>
    <property type="evidence" value="ECO:0007669"/>
    <property type="project" value="TreeGrafter"/>
</dbReference>
<keyword evidence="2" id="KW-0406">Ion transport</keyword>
<dbReference type="OrthoDB" id="1897642at2759"/>
<dbReference type="NCBIfam" id="TIGR03421">
    <property type="entry name" value="FeS_CyaY"/>
    <property type="match status" value="1"/>
</dbReference>
<accession>A0A9C7UQS3</accession>
<organism evidence="5 6">
    <name type="scientific">Galdieria partita</name>
    <dbReference type="NCBI Taxonomy" id="83374"/>
    <lineage>
        <taxon>Eukaryota</taxon>
        <taxon>Rhodophyta</taxon>
        <taxon>Bangiophyceae</taxon>
        <taxon>Galdieriales</taxon>
        <taxon>Galdieriaceae</taxon>
        <taxon>Galdieria</taxon>
    </lineage>
</organism>
<dbReference type="InterPro" id="IPR036524">
    <property type="entry name" value="Frataxin/CyaY_sf"/>
</dbReference>
<dbReference type="GO" id="GO:0008199">
    <property type="term" value="F:ferric iron binding"/>
    <property type="evidence" value="ECO:0007669"/>
    <property type="project" value="InterPro"/>
</dbReference>
<dbReference type="SUPFAM" id="SSF55387">
    <property type="entry name" value="Frataxin/Nqo15-like"/>
    <property type="match status" value="1"/>
</dbReference>
<dbReference type="GO" id="GO:0006826">
    <property type="term" value="P:iron ion transport"/>
    <property type="evidence" value="ECO:0007669"/>
    <property type="project" value="UniProtKB-KW"/>
</dbReference>
<dbReference type="GO" id="GO:0004322">
    <property type="term" value="F:ferroxidase activity"/>
    <property type="evidence" value="ECO:0007669"/>
    <property type="project" value="TreeGrafter"/>
</dbReference>
<dbReference type="EMBL" id="BQMJ01000009">
    <property type="protein sequence ID" value="GJQ09500.1"/>
    <property type="molecule type" value="Genomic_DNA"/>
</dbReference>
<dbReference type="Pfam" id="PF01491">
    <property type="entry name" value="Frataxin_Cyay"/>
    <property type="match status" value="1"/>
</dbReference>
<sequence>MITKLFCYDSVAKRYSNSLIRSFSSGILQSKQKFSTNTLSSPQQATAENWSEQDYILQADKTLEDLYDCLAEQGYEKVPNFDVELSQGVLTFKLDENRTYVLNTQRPNRQLWLSSPFSGPWRFSWNFTQREWKSTRTGIQLRTLLNEELKGLVGIHIPPEEVS</sequence>
<protein>
    <recommendedName>
        <fullName evidence="7">Ferroxidase</fullName>
    </recommendedName>
</protein>
<dbReference type="AlphaFoldDB" id="A0A9C7UQS3"/>
<evidence type="ECO:0000256" key="1">
    <source>
        <dbReference type="ARBA" id="ARBA00008183"/>
    </source>
</evidence>
<keyword evidence="3" id="KW-0408">Iron</keyword>
<dbReference type="PROSITE" id="PS01344">
    <property type="entry name" value="FRATAXIN_1"/>
    <property type="match status" value="1"/>
</dbReference>
<evidence type="ECO:0000313" key="6">
    <source>
        <dbReference type="Proteomes" id="UP001061958"/>
    </source>
</evidence>
<evidence type="ECO:0000313" key="4">
    <source>
        <dbReference type="EMBL" id="GJQ09500.1"/>
    </source>
</evidence>
<keyword evidence="6" id="KW-1185">Reference proteome</keyword>
<dbReference type="Gene3D" id="3.30.920.10">
    <property type="entry name" value="Frataxin/CyaY"/>
    <property type="match status" value="1"/>
</dbReference>
<dbReference type="Proteomes" id="UP001061958">
    <property type="component" value="Unassembled WGS sequence"/>
</dbReference>
<dbReference type="EMBL" id="BQMJ01000028">
    <property type="protein sequence ID" value="GJQ11920.1"/>
    <property type="molecule type" value="Genomic_DNA"/>
</dbReference>
<dbReference type="InterPro" id="IPR002908">
    <property type="entry name" value="Frataxin/CyaY"/>
</dbReference>